<proteinExistence type="inferred from homology"/>
<dbReference type="AlphaFoldDB" id="A0A1K2I1M7"/>
<evidence type="ECO:0000313" key="8">
    <source>
        <dbReference type="Proteomes" id="UP000183447"/>
    </source>
</evidence>
<feature type="compositionally biased region" description="Gly residues" evidence="3">
    <location>
        <begin position="86"/>
        <end position="103"/>
    </location>
</feature>
<dbReference type="EMBL" id="FPKU01000003">
    <property type="protein sequence ID" value="SFZ86298.1"/>
    <property type="molecule type" value="Genomic_DNA"/>
</dbReference>
<keyword evidence="8" id="KW-1185">Reference proteome</keyword>
<dbReference type="Gene3D" id="1.10.287.470">
    <property type="entry name" value="Helix hairpin bin"/>
    <property type="match status" value="1"/>
</dbReference>
<feature type="region of interest" description="Disordered" evidence="3">
    <location>
        <begin position="1"/>
        <end position="22"/>
    </location>
</feature>
<dbReference type="GO" id="GO:1990281">
    <property type="term" value="C:efflux pump complex"/>
    <property type="evidence" value="ECO:0007669"/>
    <property type="project" value="TreeGrafter"/>
</dbReference>
<dbReference type="STRING" id="665118.SAMN02983003_3478"/>
<dbReference type="PANTHER" id="PTHR30469">
    <property type="entry name" value="MULTIDRUG RESISTANCE PROTEIN MDTA"/>
    <property type="match status" value="1"/>
</dbReference>
<evidence type="ECO:0000256" key="2">
    <source>
        <dbReference type="SAM" id="Coils"/>
    </source>
</evidence>
<dbReference type="InterPro" id="IPR006143">
    <property type="entry name" value="RND_pump_MFP"/>
</dbReference>
<feature type="region of interest" description="Disordered" evidence="3">
    <location>
        <begin position="76"/>
        <end position="103"/>
    </location>
</feature>
<dbReference type="InterPro" id="IPR058625">
    <property type="entry name" value="MdtA-like_BSH"/>
</dbReference>
<dbReference type="NCBIfam" id="TIGR01730">
    <property type="entry name" value="RND_mfp"/>
    <property type="match status" value="1"/>
</dbReference>
<feature type="coiled-coil region" evidence="2">
    <location>
        <begin position="171"/>
        <end position="229"/>
    </location>
</feature>
<feature type="compositionally biased region" description="Low complexity" evidence="3">
    <location>
        <begin position="76"/>
        <end position="85"/>
    </location>
</feature>
<name>A0A1K2I1M7_9HYPH</name>
<feature type="domain" description="CusB-like beta-barrel" evidence="6">
    <location>
        <begin position="272"/>
        <end position="343"/>
    </location>
</feature>
<dbReference type="GO" id="GO:0015562">
    <property type="term" value="F:efflux transmembrane transporter activity"/>
    <property type="evidence" value="ECO:0007669"/>
    <property type="project" value="TreeGrafter"/>
</dbReference>
<evidence type="ECO:0000256" key="1">
    <source>
        <dbReference type="ARBA" id="ARBA00009477"/>
    </source>
</evidence>
<evidence type="ECO:0000256" key="3">
    <source>
        <dbReference type="SAM" id="MobiDB-lite"/>
    </source>
</evidence>
<evidence type="ECO:0000256" key="4">
    <source>
        <dbReference type="SAM" id="Phobius"/>
    </source>
</evidence>
<keyword evidence="4" id="KW-1133">Transmembrane helix</keyword>
<keyword evidence="2" id="KW-0175">Coiled coil</keyword>
<feature type="transmembrane region" description="Helical" evidence="4">
    <location>
        <begin position="35"/>
        <end position="53"/>
    </location>
</feature>
<dbReference type="Proteomes" id="UP000183447">
    <property type="component" value="Unassembled WGS sequence"/>
</dbReference>
<comment type="similarity">
    <text evidence="1">Belongs to the membrane fusion protein (MFP) (TC 8.A.1) family.</text>
</comment>
<dbReference type="FunFam" id="2.40.30.170:FF:000010">
    <property type="entry name" value="Efflux RND transporter periplasmic adaptor subunit"/>
    <property type="match status" value="1"/>
</dbReference>
<feature type="domain" description="Multidrug resistance protein MdtA-like barrel-sandwich hybrid" evidence="5">
    <location>
        <begin position="137"/>
        <end position="260"/>
    </location>
</feature>
<dbReference type="RefSeq" id="WP_244545372.1">
    <property type="nucleotide sequence ID" value="NZ_FPKU01000003.1"/>
</dbReference>
<organism evidence="7 8">
    <name type="scientific">Devosia enhydra</name>
    <dbReference type="NCBI Taxonomy" id="665118"/>
    <lineage>
        <taxon>Bacteria</taxon>
        <taxon>Pseudomonadati</taxon>
        <taxon>Pseudomonadota</taxon>
        <taxon>Alphaproteobacteria</taxon>
        <taxon>Hyphomicrobiales</taxon>
        <taxon>Devosiaceae</taxon>
        <taxon>Devosia</taxon>
    </lineage>
</organism>
<dbReference type="SUPFAM" id="SSF111369">
    <property type="entry name" value="HlyD-like secretion proteins"/>
    <property type="match status" value="1"/>
</dbReference>
<protein>
    <submittedName>
        <fullName evidence="7">RND family efflux transporter, MFP subunit</fullName>
    </submittedName>
</protein>
<dbReference type="PANTHER" id="PTHR30469:SF11">
    <property type="entry name" value="BLL4320 PROTEIN"/>
    <property type="match status" value="1"/>
</dbReference>
<gene>
    <name evidence="7" type="ORF">SAMN02983003_3478</name>
</gene>
<dbReference type="Pfam" id="PF25917">
    <property type="entry name" value="BSH_RND"/>
    <property type="match status" value="1"/>
</dbReference>
<dbReference type="InterPro" id="IPR058792">
    <property type="entry name" value="Beta-barrel_RND_2"/>
</dbReference>
<dbReference type="Gene3D" id="2.40.50.100">
    <property type="match status" value="1"/>
</dbReference>
<accession>A0A1K2I1M7</accession>
<evidence type="ECO:0000313" key="7">
    <source>
        <dbReference type="EMBL" id="SFZ86298.1"/>
    </source>
</evidence>
<keyword evidence="4" id="KW-0812">Transmembrane</keyword>
<evidence type="ECO:0000259" key="5">
    <source>
        <dbReference type="Pfam" id="PF25917"/>
    </source>
</evidence>
<sequence>MNQHIPTLPPADADGSPAPVTPVNARRGTPVWKQLLLCIVVLGLAFAGWYWFYPGAPQMLAQNGIVLPIAPPAATTAETPAARGPGQAGPGAGAAGGPPGGGRGGFARATPVVVVQPVGVATINDRLSAVGEGTAARSVSVVTPVAGTLTTLAVAPGEVVSAGTLIAELDSESEQVALDRAQLALREAEAALTRSQELRNANAVSVVQLSAAQLAADQARLEVRNAELALERRSIRSPIAGTVGLIQVSQGNLVAAQTAVTTVEDNATIRLDFWVPERYSGAIAIGQPVSVSSVALPGQTFSGVVRAIDNRIDTTSRTLQVQASIDNPDRRIRPGMSLSVTLDFPGDTYTMVDPLSLQWSAEGAYVWTYAEGVVNRASVEIVERNSNGVLVIGEIAEGQQVVTEGVLQLQPGASVRLLDDLAAGAPARPAARS</sequence>
<reference evidence="7 8" key="1">
    <citation type="submission" date="2016-11" db="EMBL/GenBank/DDBJ databases">
        <authorList>
            <person name="Jaros S."/>
            <person name="Januszkiewicz K."/>
            <person name="Wedrychowicz H."/>
        </authorList>
    </citation>
    <scope>NUCLEOTIDE SEQUENCE [LARGE SCALE GENOMIC DNA]</scope>
    <source>
        <strain evidence="7 8">ATCC 23634</strain>
    </source>
</reference>
<dbReference type="Gene3D" id="2.40.30.170">
    <property type="match status" value="1"/>
</dbReference>
<keyword evidence="4" id="KW-0472">Membrane</keyword>
<evidence type="ECO:0000259" key="6">
    <source>
        <dbReference type="Pfam" id="PF25954"/>
    </source>
</evidence>
<dbReference type="Gene3D" id="2.40.420.20">
    <property type="match status" value="1"/>
</dbReference>
<dbReference type="Pfam" id="PF25954">
    <property type="entry name" value="Beta-barrel_RND_2"/>
    <property type="match status" value="1"/>
</dbReference>